<dbReference type="Gene3D" id="2.60.120.10">
    <property type="entry name" value="Jelly Rolls"/>
    <property type="match status" value="1"/>
</dbReference>
<name>A0A2T0WAA7_9LACT</name>
<dbReference type="InterPro" id="IPR047121">
    <property type="entry name" value="YjiB-like"/>
</dbReference>
<dbReference type="InterPro" id="IPR013096">
    <property type="entry name" value="Cupin_2"/>
</dbReference>
<comment type="caution">
    <text evidence="2">The sequence shown here is derived from an EMBL/GenBank/DDBJ whole genome shotgun (WGS) entry which is preliminary data.</text>
</comment>
<dbReference type="Proteomes" id="UP000238205">
    <property type="component" value="Unassembled WGS sequence"/>
</dbReference>
<sequence>MAEIYQIKENPPFPNHPLPVLYYPEGLINLIENNEETGREVIAFFEEKGYSNGWINGIHDFHHFHSNTHEVLACIKGSATVQIGGPKGQEITFTEGDAVLLPAGVAHKRLTATDDFKVVGAYPNGKSPDLQRGEAADYEEVQQRAYDVIVPETDPVYKYDGPVQKHWILSTH</sequence>
<evidence type="ECO:0000313" key="3">
    <source>
        <dbReference type="Proteomes" id="UP000238205"/>
    </source>
</evidence>
<dbReference type="SUPFAM" id="SSF51182">
    <property type="entry name" value="RmlC-like cupins"/>
    <property type="match status" value="1"/>
</dbReference>
<dbReference type="PANTHER" id="PTHR36448">
    <property type="entry name" value="BLR7373 PROTEIN"/>
    <property type="match status" value="1"/>
</dbReference>
<protein>
    <submittedName>
        <fullName evidence="2">Uncharacterized protein YjlB</fullName>
    </submittedName>
</protein>
<dbReference type="InterPro" id="IPR014710">
    <property type="entry name" value="RmlC-like_jellyroll"/>
</dbReference>
<dbReference type="InterPro" id="IPR014500">
    <property type="entry name" value="UCP019307_cupin"/>
</dbReference>
<dbReference type="EMBL" id="PVTO01000003">
    <property type="protein sequence ID" value="PRY83641.1"/>
    <property type="molecule type" value="Genomic_DNA"/>
</dbReference>
<dbReference type="PIRSF" id="PIRSF019307">
    <property type="entry name" value="UCP019307"/>
    <property type="match status" value="1"/>
</dbReference>
<feature type="domain" description="Cupin type-2" evidence="1">
    <location>
        <begin position="62"/>
        <end position="108"/>
    </location>
</feature>
<dbReference type="CDD" id="cd02219">
    <property type="entry name" value="cupin_YjlB-like"/>
    <property type="match status" value="1"/>
</dbReference>
<dbReference type="Pfam" id="PF07883">
    <property type="entry name" value="Cupin_2"/>
    <property type="match status" value="1"/>
</dbReference>
<evidence type="ECO:0000259" key="1">
    <source>
        <dbReference type="Pfam" id="PF07883"/>
    </source>
</evidence>
<keyword evidence="3" id="KW-1185">Reference proteome</keyword>
<dbReference type="InterPro" id="IPR011051">
    <property type="entry name" value="RmlC_Cupin_sf"/>
</dbReference>
<dbReference type="AlphaFoldDB" id="A0A2T0WAA7"/>
<accession>A0A2T0WAA7</accession>
<organism evidence="2 3">
    <name type="scientific">Alkalibacterium olivapovliticus</name>
    <dbReference type="NCBI Taxonomy" id="99907"/>
    <lineage>
        <taxon>Bacteria</taxon>
        <taxon>Bacillati</taxon>
        <taxon>Bacillota</taxon>
        <taxon>Bacilli</taxon>
        <taxon>Lactobacillales</taxon>
        <taxon>Carnobacteriaceae</taxon>
        <taxon>Alkalibacterium</taxon>
    </lineage>
</organism>
<dbReference type="RefSeq" id="WP_170068785.1">
    <property type="nucleotide sequence ID" value="NZ_PVTO01000003.1"/>
</dbReference>
<evidence type="ECO:0000313" key="2">
    <source>
        <dbReference type="EMBL" id="PRY83641.1"/>
    </source>
</evidence>
<proteinExistence type="predicted"/>
<dbReference type="PANTHER" id="PTHR36448:SF2">
    <property type="entry name" value="CUPIN TYPE-1 DOMAIN-CONTAINING PROTEIN"/>
    <property type="match status" value="1"/>
</dbReference>
<reference evidence="2 3" key="1">
    <citation type="submission" date="2018-03" db="EMBL/GenBank/DDBJ databases">
        <title>Genomic Encyclopedia of Archaeal and Bacterial Type Strains, Phase II (KMG-II): from individual species to whole genera.</title>
        <authorList>
            <person name="Goeker M."/>
        </authorList>
    </citation>
    <scope>NUCLEOTIDE SEQUENCE [LARGE SCALE GENOMIC DNA]</scope>
    <source>
        <strain evidence="2 3">DSM 13175</strain>
    </source>
</reference>
<gene>
    <name evidence="2" type="ORF">CLV38_10364</name>
</gene>